<feature type="region of interest" description="Disordered" evidence="1">
    <location>
        <begin position="1155"/>
        <end position="1174"/>
    </location>
</feature>
<accession>A0ABP6RSK0</accession>
<evidence type="ECO:0000313" key="3">
    <source>
        <dbReference type="Proteomes" id="UP001500483"/>
    </source>
</evidence>
<feature type="region of interest" description="Disordered" evidence="1">
    <location>
        <begin position="559"/>
        <end position="593"/>
    </location>
</feature>
<name>A0ABP6RSK0_9PSEU</name>
<feature type="compositionally biased region" description="Basic residues" evidence="1">
    <location>
        <begin position="754"/>
        <end position="763"/>
    </location>
</feature>
<dbReference type="EMBL" id="BAAAYK010000038">
    <property type="protein sequence ID" value="GAA3360089.1"/>
    <property type="molecule type" value="Genomic_DNA"/>
</dbReference>
<comment type="caution">
    <text evidence="2">The sequence shown here is derived from an EMBL/GenBank/DDBJ whole genome shotgun (WGS) entry which is preliminary data.</text>
</comment>
<evidence type="ECO:0000256" key="1">
    <source>
        <dbReference type="SAM" id="MobiDB-lite"/>
    </source>
</evidence>
<feature type="region of interest" description="Disordered" evidence="1">
    <location>
        <begin position="147"/>
        <end position="185"/>
    </location>
</feature>
<evidence type="ECO:0000313" key="2">
    <source>
        <dbReference type="EMBL" id="GAA3360089.1"/>
    </source>
</evidence>
<feature type="region of interest" description="Disordered" evidence="1">
    <location>
        <begin position="69"/>
        <end position="91"/>
    </location>
</feature>
<feature type="compositionally biased region" description="Gly residues" evidence="1">
    <location>
        <begin position="1155"/>
        <end position="1165"/>
    </location>
</feature>
<feature type="region of interest" description="Disordered" evidence="1">
    <location>
        <begin position="748"/>
        <end position="768"/>
    </location>
</feature>
<feature type="compositionally biased region" description="Basic residues" evidence="1">
    <location>
        <begin position="950"/>
        <end position="960"/>
    </location>
</feature>
<organism evidence="2 3">
    <name type="scientific">Saccharopolyspora gregorii</name>
    <dbReference type="NCBI Taxonomy" id="33914"/>
    <lineage>
        <taxon>Bacteria</taxon>
        <taxon>Bacillati</taxon>
        <taxon>Actinomycetota</taxon>
        <taxon>Actinomycetes</taxon>
        <taxon>Pseudonocardiales</taxon>
        <taxon>Pseudonocardiaceae</taxon>
        <taxon>Saccharopolyspora</taxon>
    </lineage>
</organism>
<feature type="region of interest" description="Disordered" evidence="1">
    <location>
        <begin position="787"/>
        <end position="814"/>
    </location>
</feature>
<feature type="compositionally biased region" description="Low complexity" evidence="1">
    <location>
        <begin position="971"/>
        <end position="982"/>
    </location>
</feature>
<feature type="compositionally biased region" description="Basic and acidic residues" evidence="1">
    <location>
        <begin position="717"/>
        <end position="730"/>
    </location>
</feature>
<keyword evidence="3" id="KW-1185">Reference proteome</keyword>
<feature type="region of interest" description="Disordered" evidence="1">
    <location>
        <begin position="950"/>
        <end position="997"/>
    </location>
</feature>
<feature type="region of interest" description="Disordered" evidence="1">
    <location>
        <begin position="658"/>
        <end position="730"/>
    </location>
</feature>
<protein>
    <submittedName>
        <fullName evidence="2">Uncharacterized protein</fullName>
    </submittedName>
</protein>
<sequence>MPAHDLVAGAGERVPVGGVGPDVVGARAVRGERVLLGGDLGVLRAAAEPHDLRAVVAQQVFGPHLADAARAADGDDDAAGPRGRGGGAGRGDFEQALAVPLAVPVREGFAVRVGRQRAHLRPRHRSVEVGAPDLPVRVLLGEGAEEPVHPGLRRIGSGVAGQQPRTPGERGEAEPSGVGASGQQRLDQAEQRYRCLLGPVGRRGGPVHVLDLGGQQSGELLDGRVGGDVEDGGARVVAAQLRLLLGGATGEHHPGLRRRPERRVLVRGQRVPGRGEQRGEGFLRTGHLAGGVAAQAGAEPAAVVVEIDVHFGHVPVGGGLVARGVAQVCPHARGGGGEEVDVLQRERQRGGAAAFGERAGGVAVQADDGLDGAVQHRRVQRELAGITGVRGQFQPGQHLTVPYGQTLHGAQPVAVPDADGLQRVVALLPGEGAAGAAGAQHVEGFRLRGGGFRDAPLGVHLGAVAQHPERVAVEAHRQFRAAVGDGERRGPHHVAQPQRGGAVAGDGAVRELQREHTRQHGPAVDVVVGEEELVAGEPGPVGGVHRGGDLRGPGGGLRAPRCHGHGDGPLRRRGGGGCAEARRGGPFDPVPLPLERVGRQRHLAARGGREARGEPVHLAAHVGPRELLRGERAVPVGGPRIGGGLPGQHLRPCGPVEPAAQPLGQRGQVGGGRGEPVREVRAPGGEAVRHHPGRQARFPVQVREQPPHHLAQRGRSPRREQERVLAGDGGDRSAAVLLQHHVRVGAAGAERAHRGAARPRRGFRPVAGVPVDAERTAVEGERRVRLAEAGPAGDPPVPQRQQRLQHPRDPGGELGVAQVVLDGAQRGRSGGGAGEGSAERAELDGVAELGAGAVRLHQLDAAGFDARRGVHLAQQPLLGGGAGRGQAVGGAVLVDAGGADQPVHVVAVALGVGEPLQQHRARALPGHEPVGAGVEAVAAPGLREHARAARRAVQPRRRLHEHATGDRQVRRAGAQVAAGQVQRHQRTGAGGVGGQRRSAQVQLVGDAGGDDRTHRAPQRLRGRGVVEVVVVVAGVAADVHAAVALAQPFAGVAAVFEGVPALLQEDPLLRVGVGGFDAGHREEHRVEPVDAAQEAAGAAGDLGAELPAGDGFEQVRARDEVVPEGVRVFGVGVAGGHADDGDRLLPPGGGVRCRRGGSPGSGGEFRAGRGLVPLGPGRAQRRAVGVEQVGPQPFDAAVVEQVGGLQLGAEGRVEGVHQVDAEDGVQAVVGERAAPIDLGDRHVQCLADRVEQHPLHLGGGGRGSLGSARGGALLDVVSPGGAVRRDASLRGAVRSGPVRG</sequence>
<proteinExistence type="predicted"/>
<reference evidence="3" key="1">
    <citation type="journal article" date="2019" name="Int. J. Syst. Evol. Microbiol.">
        <title>The Global Catalogue of Microorganisms (GCM) 10K type strain sequencing project: providing services to taxonomists for standard genome sequencing and annotation.</title>
        <authorList>
            <consortium name="The Broad Institute Genomics Platform"/>
            <consortium name="The Broad Institute Genome Sequencing Center for Infectious Disease"/>
            <person name="Wu L."/>
            <person name="Ma J."/>
        </authorList>
    </citation>
    <scope>NUCLEOTIDE SEQUENCE [LARGE SCALE GENOMIC DNA]</scope>
    <source>
        <strain evidence="3">JCM 9687</strain>
    </source>
</reference>
<gene>
    <name evidence="2" type="ORF">GCM10020366_38690</name>
</gene>
<dbReference type="Proteomes" id="UP001500483">
    <property type="component" value="Unassembled WGS sequence"/>
</dbReference>